<reference evidence="2 3" key="1">
    <citation type="journal article" date="2014" name="BMC Genomics">
        <title>Comparative genomics of the major fungal agents of human and animal Sporotrichosis: Sporothrix schenckii and Sporothrix brasiliensis.</title>
        <authorList>
            <person name="Teixeira M.M."/>
            <person name="de Almeida L.G."/>
            <person name="Kubitschek-Barreira P."/>
            <person name="Alves F.L."/>
            <person name="Kioshima E.S."/>
            <person name="Abadio A.K."/>
            <person name="Fernandes L."/>
            <person name="Derengowski L.S."/>
            <person name="Ferreira K.S."/>
            <person name="Souza R.C."/>
            <person name="Ruiz J.C."/>
            <person name="de Andrade N.C."/>
            <person name="Paes H.C."/>
            <person name="Nicola A.M."/>
            <person name="Albuquerque P."/>
            <person name="Gerber A.L."/>
            <person name="Martins V.P."/>
            <person name="Peconick L.D."/>
            <person name="Neto A.V."/>
            <person name="Chaucanez C.B."/>
            <person name="Silva P.A."/>
            <person name="Cunha O.L."/>
            <person name="de Oliveira F.F."/>
            <person name="dos Santos T.C."/>
            <person name="Barros A.L."/>
            <person name="Soares M.A."/>
            <person name="de Oliveira L.M."/>
            <person name="Marini M.M."/>
            <person name="Villalobos-Duno H."/>
            <person name="Cunha M.M."/>
            <person name="de Hoog S."/>
            <person name="da Silveira J.F."/>
            <person name="Henrissat B."/>
            <person name="Nino-Vega G.A."/>
            <person name="Cisalpino P.S."/>
            <person name="Mora-Montes H.M."/>
            <person name="Almeida S.R."/>
            <person name="Stajich J.E."/>
            <person name="Lopes-Bezerra L.M."/>
            <person name="Vasconcelos A.T."/>
            <person name="Felipe M.S."/>
        </authorList>
    </citation>
    <scope>NUCLEOTIDE SEQUENCE [LARGE SCALE GENOMIC DNA]</scope>
    <source>
        <strain evidence="2 3">1099-18</strain>
    </source>
</reference>
<protein>
    <submittedName>
        <fullName evidence="2">Uncharacterized protein</fullName>
    </submittedName>
</protein>
<comment type="caution">
    <text evidence="2">The sequence shown here is derived from an EMBL/GenBank/DDBJ whole genome shotgun (WGS) entry which is preliminary data.</text>
</comment>
<dbReference type="RefSeq" id="XP_016583900.1">
    <property type="nucleotide sequence ID" value="XM_016736818.1"/>
</dbReference>
<feature type="compositionally biased region" description="Basic residues" evidence="1">
    <location>
        <begin position="132"/>
        <end position="141"/>
    </location>
</feature>
<evidence type="ECO:0000256" key="1">
    <source>
        <dbReference type="SAM" id="MobiDB-lite"/>
    </source>
</evidence>
<evidence type="ECO:0000313" key="3">
    <source>
        <dbReference type="Proteomes" id="UP000033710"/>
    </source>
</evidence>
<sequence>MELRENIRQQTELTLEKGAASESAIMKCKEEEGREESTNWKRVNEGKRGERLGAARPDRRTGMGQGQRKEMSGTFPEVITQNGEAKLARERTGVWVQRIWQSIGKGRQEQPRFMELDRERKREGMKTLTTVGKKRLKADWS</sequence>
<dbReference type="VEuPathDB" id="FungiDB:SPSK_10377"/>
<dbReference type="GeneID" id="27672095"/>
<feature type="compositionally biased region" description="Basic and acidic residues" evidence="1">
    <location>
        <begin position="27"/>
        <end position="71"/>
    </location>
</feature>
<organism evidence="2 3">
    <name type="scientific">Sporothrix schenckii 1099-18</name>
    <dbReference type="NCBI Taxonomy" id="1397361"/>
    <lineage>
        <taxon>Eukaryota</taxon>
        <taxon>Fungi</taxon>
        <taxon>Dikarya</taxon>
        <taxon>Ascomycota</taxon>
        <taxon>Pezizomycotina</taxon>
        <taxon>Sordariomycetes</taxon>
        <taxon>Sordariomycetidae</taxon>
        <taxon>Ophiostomatales</taxon>
        <taxon>Ophiostomataceae</taxon>
        <taxon>Sporothrix</taxon>
    </lineage>
</organism>
<feature type="region of interest" description="Disordered" evidence="1">
    <location>
        <begin position="119"/>
        <end position="141"/>
    </location>
</feature>
<dbReference type="KEGG" id="ssck:SPSK_10377"/>
<dbReference type="AlphaFoldDB" id="A0A0F2LWL5"/>
<accession>A0A0F2LWL5</accession>
<evidence type="ECO:0000313" key="2">
    <source>
        <dbReference type="EMBL" id="KJR81224.1"/>
    </source>
</evidence>
<feature type="region of interest" description="Disordered" evidence="1">
    <location>
        <begin position="1"/>
        <end position="78"/>
    </location>
</feature>
<reference evidence="2 3" key="2">
    <citation type="journal article" date="2015" name="Eukaryot. Cell">
        <title>Asexual propagation of a virulent clone complex in a human and feline outbreak of sporotrichosis.</title>
        <authorList>
            <person name="Teixeira Mde M."/>
            <person name="Rodrigues A.M."/>
            <person name="Tsui C.K."/>
            <person name="de Almeida L.G."/>
            <person name="Van Diepeningen A.D."/>
            <person name="van den Ende B.G."/>
            <person name="Fernandes G.F."/>
            <person name="Kano R."/>
            <person name="Hamelin R.C."/>
            <person name="Lopes-Bezerra L.M."/>
            <person name="Vasconcelos A.T."/>
            <person name="de Hoog S."/>
            <person name="de Camargo Z.P."/>
            <person name="Felipe M.S."/>
        </authorList>
    </citation>
    <scope>NUCLEOTIDE SEQUENCE [LARGE SCALE GENOMIC DNA]</scope>
    <source>
        <strain evidence="2 3">1099-18</strain>
    </source>
</reference>
<gene>
    <name evidence="2" type="ORF">SPSK_10377</name>
</gene>
<dbReference type="EMBL" id="AXCR01000011">
    <property type="protein sequence ID" value="KJR81224.1"/>
    <property type="molecule type" value="Genomic_DNA"/>
</dbReference>
<proteinExistence type="predicted"/>
<name>A0A0F2LWL5_SPOSC</name>
<dbReference type="Proteomes" id="UP000033710">
    <property type="component" value="Unassembled WGS sequence"/>
</dbReference>